<keyword evidence="5 8" id="KW-0862">Zinc</keyword>
<reference evidence="10 11" key="1">
    <citation type="journal article" date="2018" name="Nat. Ecol. Evol.">
        <title>Genomic signatures of mitonuclear coevolution across populations of Tigriopus californicus.</title>
        <authorList>
            <person name="Barreto F.S."/>
            <person name="Watson E.T."/>
            <person name="Lima T.G."/>
            <person name="Willett C.S."/>
            <person name="Edmands S."/>
            <person name="Li W."/>
            <person name="Burton R.S."/>
        </authorList>
    </citation>
    <scope>NUCLEOTIDE SEQUENCE [LARGE SCALE GENOMIC DNA]</scope>
    <source>
        <strain evidence="10 11">San Diego</strain>
    </source>
</reference>
<evidence type="ECO:0000256" key="4">
    <source>
        <dbReference type="ARBA" id="ARBA00022737"/>
    </source>
</evidence>
<keyword evidence="11" id="KW-1185">Reference proteome</keyword>
<comment type="subcellular location">
    <subcellularLocation>
        <location evidence="1">Nucleus</location>
    </subcellularLocation>
</comment>
<proteinExistence type="predicted"/>
<feature type="domain" description="LIM zinc-binding" evidence="9">
    <location>
        <begin position="527"/>
        <end position="590"/>
    </location>
</feature>
<organism evidence="10 11">
    <name type="scientific">Tigriopus californicus</name>
    <name type="common">Marine copepod</name>
    <dbReference type="NCBI Taxonomy" id="6832"/>
    <lineage>
        <taxon>Eukaryota</taxon>
        <taxon>Metazoa</taxon>
        <taxon>Ecdysozoa</taxon>
        <taxon>Arthropoda</taxon>
        <taxon>Crustacea</taxon>
        <taxon>Multicrustacea</taxon>
        <taxon>Hexanauplia</taxon>
        <taxon>Copepoda</taxon>
        <taxon>Harpacticoida</taxon>
        <taxon>Harpacticidae</taxon>
        <taxon>Tigriopus</taxon>
    </lineage>
</organism>
<dbReference type="GO" id="GO:0046872">
    <property type="term" value="F:metal ion binding"/>
    <property type="evidence" value="ECO:0007669"/>
    <property type="project" value="UniProtKB-KW"/>
</dbReference>
<evidence type="ECO:0000256" key="2">
    <source>
        <dbReference type="ARBA" id="ARBA00022541"/>
    </source>
</evidence>
<dbReference type="SUPFAM" id="SSF57716">
    <property type="entry name" value="Glucocorticoid receptor-like (DNA-binding domain)"/>
    <property type="match status" value="16"/>
</dbReference>
<evidence type="ECO:0000256" key="7">
    <source>
        <dbReference type="ARBA" id="ARBA00023242"/>
    </source>
</evidence>
<evidence type="ECO:0000256" key="8">
    <source>
        <dbReference type="PROSITE-ProRule" id="PRU00125"/>
    </source>
</evidence>
<sequence>MGVVDLDKCPKCETAVYEAESFPAGKSLIASGTWESLEIKRLDSVSVRVHDGLLYCKACHKKTTPEETPKIYPDTTAIAPKDEKGCPRCGGAVYEAEKVSMKEVFYHKKCFTCHRCTRHLDALGASVAPDNEVYCKVCFKVVTAPERPQYNTDTTILMAEEEKDGCPRCGGKVFEAEKMIGKTGPYHKRCFFCKTCKRTLDYQIHQLEPGNVTNGPDFEIYCDFCYKVTFGHKAPTKSMPLDTTSIEGQVGDRRRCPRCCGKVFEAEKMVTDSGWYHRHCFRCNICTEPLDSLGVCDGPDGKIYCRVCYGRIHGNSNPKFYNNSQIETYTIQAGAEDNPCPRCNGKVFEAEKMMSTHHVYHKRCFSCRECQRRLDPFAAQEAPDGEIVCRVCYERQYGVVANPLSGADMLKLLDTALIKGKDDQDKEVCPRCTGKVFHAERVEVKGRVYHNRCASCARCNKPLSSKDICDGKDNDIYCKSCYARKYGAPGYRGAGCGDWTDADSADTLRPIQDVDVSKIKGVEGDPDTCPRCRGKIFETERKASTKHYWHKKCFNCFKCHRGLDETHHYIYDAPDNEIYCKDCFKKSFPSLRCPSSTRTPQLSNLLKKKEDVLDVVVLFFNAIEGPDDEAEEVNIKNNIYHKRCLSCKNCKRNLDISILAIGPDDDIYCSICCHKISWPNRYQGACDTSLIPGEDGEPTNCPRCHGKVFEAERMSTKKALYHKKCFTCIKCKSALGYFSAIEGPDDEAYCKVCYLKNHGPGGKNKYGDKTHVDIDESDPEACIRCKGKVFDAEKYFTKSGVVHKFCLSCNECKSNLDASSFFNGGDGEIYCKHCYAVKFGHKQKSDYTGWMDVKAIQGEAGDKQSCPRCTGKVFEAERMVTRVGSFHRNCFSCIDCNRKLDSTTCCEGPDGEIYCKSCYSFGFGTKSRSRPKNDFRGSRAMKTNVPKMFQNNDDMLARSSIETWVIKAEKDDPNCCPKCDGKVYDAEKMVTAAGTRYHKNCFRCIECLRLLDSLTANDGPDGNLYCKMCYNKQYGPHTRSSDIDHKLNNTALIKSQDDKKNCPRCGGAVFKAEEIASHGKSFHKKCASCAACAKKLDHATVTRGADNDIYCRSCYGRKFAGSGYRGAGCSNWVDKDASDTLRHSYQFFSF</sequence>
<keyword evidence="2" id="KW-0517">Myogenesis</keyword>
<evidence type="ECO:0000313" key="11">
    <source>
        <dbReference type="Proteomes" id="UP000318571"/>
    </source>
</evidence>
<evidence type="ECO:0000313" key="10">
    <source>
        <dbReference type="EMBL" id="TRY73464.1"/>
    </source>
</evidence>
<feature type="domain" description="LIM zinc-binding" evidence="9">
    <location>
        <begin position="974"/>
        <end position="1036"/>
    </location>
</feature>
<feature type="domain" description="LIM zinc-binding" evidence="9">
    <location>
        <begin position="1060"/>
        <end position="1121"/>
    </location>
</feature>
<dbReference type="GO" id="GO:0045214">
    <property type="term" value="P:sarcomere organization"/>
    <property type="evidence" value="ECO:0007669"/>
    <property type="project" value="TreeGrafter"/>
</dbReference>
<comment type="caution">
    <text evidence="10">The sequence shown here is derived from an EMBL/GenBank/DDBJ whole genome shotgun (WGS) entry which is preliminary data.</text>
</comment>
<feature type="domain" description="LIM zinc-binding" evidence="9">
    <location>
        <begin position="864"/>
        <end position="925"/>
    </location>
</feature>
<dbReference type="GO" id="GO:0030018">
    <property type="term" value="C:Z disc"/>
    <property type="evidence" value="ECO:0007669"/>
    <property type="project" value="TreeGrafter"/>
</dbReference>
<name>A0A553P701_TIGCA</name>
<evidence type="ECO:0000256" key="3">
    <source>
        <dbReference type="ARBA" id="ARBA00022723"/>
    </source>
</evidence>
<feature type="domain" description="LIM zinc-binding" evidence="9">
    <location>
        <begin position="254"/>
        <end position="315"/>
    </location>
</feature>
<dbReference type="GO" id="GO:0007517">
    <property type="term" value="P:muscle organ development"/>
    <property type="evidence" value="ECO:0007669"/>
    <property type="project" value="UniProtKB-KW"/>
</dbReference>
<dbReference type="Gene3D" id="2.10.110.10">
    <property type="entry name" value="Cysteine Rich Protein"/>
    <property type="match status" value="12"/>
</dbReference>
<dbReference type="PROSITE" id="PS00478">
    <property type="entry name" value="LIM_DOMAIN_1"/>
    <property type="match status" value="6"/>
</dbReference>
<feature type="domain" description="LIM zinc-binding" evidence="9">
    <location>
        <begin position="164"/>
        <end position="232"/>
    </location>
</feature>
<evidence type="ECO:0000256" key="6">
    <source>
        <dbReference type="ARBA" id="ARBA00023038"/>
    </source>
</evidence>
<keyword evidence="3 8" id="KW-0479">Metal-binding</keyword>
<dbReference type="FunFam" id="2.10.110.10:FF:000001">
    <property type="entry name" value="Cysteine and glycine-rich protein 1"/>
    <property type="match status" value="6"/>
</dbReference>
<dbReference type="GO" id="GO:0042805">
    <property type="term" value="F:actinin binding"/>
    <property type="evidence" value="ECO:0007669"/>
    <property type="project" value="TreeGrafter"/>
</dbReference>
<protein>
    <recommendedName>
        <fullName evidence="9">LIM zinc-binding domain-containing protein</fullName>
    </recommendedName>
</protein>
<dbReference type="Pfam" id="PF00412">
    <property type="entry name" value="LIM"/>
    <property type="match status" value="12"/>
</dbReference>
<gene>
    <name evidence="10" type="ORF">TCAL_02229</name>
</gene>
<feature type="domain" description="LIM zinc-binding" evidence="9">
    <location>
        <begin position="84"/>
        <end position="145"/>
    </location>
</feature>
<accession>A0A553P701</accession>
<evidence type="ECO:0000256" key="1">
    <source>
        <dbReference type="ARBA" id="ARBA00004123"/>
    </source>
</evidence>
<dbReference type="GO" id="GO:0008307">
    <property type="term" value="F:structural constituent of muscle"/>
    <property type="evidence" value="ECO:0007669"/>
    <property type="project" value="TreeGrafter"/>
</dbReference>
<feature type="domain" description="LIM zinc-binding" evidence="9">
    <location>
        <begin position="699"/>
        <end position="760"/>
    </location>
</feature>
<feature type="domain" description="LIM zinc-binding" evidence="9">
    <location>
        <begin position="427"/>
        <end position="488"/>
    </location>
</feature>
<dbReference type="SMART" id="SM00132">
    <property type="entry name" value="LIM"/>
    <property type="match status" value="12"/>
</dbReference>
<dbReference type="InterPro" id="IPR001781">
    <property type="entry name" value="Znf_LIM"/>
</dbReference>
<dbReference type="EMBL" id="VCGU01000007">
    <property type="protein sequence ID" value="TRY73464.1"/>
    <property type="molecule type" value="Genomic_DNA"/>
</dbReference>
<dbReference type="PROSITE" id="PS00028">
    <property type="entry name" value="ZINC_FINGER_C2H2_1"/>
    <property type="match status" value="1"/>
</dbReference>
<dbReference type="Proteomes" id="UP000318571">
    <property type="component" value="Chromosome 3"/>
</dbReference>
<feature type="domain" description="LIM zinc-binding" evidence="9">
    <location>
        <begin position="780"/>
        <end position="841"/>
    </location>
</feature>
<dbReference type="GO" id="GO:0060537">
    <property type="term" value="P:muscle tissue development"/>
    <property type="evidence" value="ECO:0007669"/>
    <property type="project" value="TreeGrafter"/>
</dbReference>
<evidence type="ECO:0000256" key="5">
    <source>
        <dbReference type="ARBA" id="ARBA00022833"/>
    </source>
</evidence>
<evidence type="ECO:0000259" key="9">
    <source>
        <dbReference type="PROSITE" id="PS50023"/>
    </source>
</evidence>
<dbReference type="CDD" id="cd09326">
    <property type="entry name" value="LIM_CRP_like"/>
    <property type="match status" value="1"/>
</dbReference>
<dbReference type="PROSITE" id="PS50023">
    <property type="entry name" value="LIM_DOMAIN_2"/>
    <property type="match status" value="11"/>
</dbReference>
<dbReference type="InterPro" id="IPR013087">
    <property type="entry name" value="Znf_C2H2_type"/>
</dbReference>
<feature type="domain" description="LIM zinc-binding" evidence="9">
    <location>
        <begin position="338"/>
        <end position="399"/>
    </location>
</feature>
<dbReference type="InterPro" id="IPR036280">
    <property type="entry name" value="Multihaem_cyt_sf"/>
</dbReference>
<keyword evidence="7" id="KW-0539">Nucleus</keyword>
<dbReference type="PANTHER" id="PTHR24215:SF35">
    <property type="entry name" value="MUSCLE LIM PROTEIN MLP84B"/>
    <property type="match status" value="1"/>
</dbReference>
<keyword evidence="4" id="KW-0677">Repeat</keyword>
<dbReference type="AlphaFoldDB" id="A0A553P701"/>
<dbReference type="GO" id="GO:0005634">
    <property type="term" value="C:nucleus"/>
    <property type="evidence" value="ECO:0007669"/>
    <property type="project" value="UniProtKB-SubCell"/>
</dbReference>
<dbReference type="STRING" id="6832.A0A553P701"/>
<dbReference type="SUPFAM" id="SSF48695">
    <property type="entry name" value="Multiheme cytochromes"/>
    <property type="match status" value="1"/>
</dbReference>
<dbReference type="PANTHER" id="PTHR24215">
    <property type="entry name" value="RHO-GTPASE-ACTIVATING PROTEIN LRG1"/>
    <property type="match status" value="1"/>
</dbReference>
<keyword evidence="6 8" id="KW-0440">LIM domain</keyword>